<evidence type="ECO:0000256" key="1">
    <source>
        <dbReference type="SAM" id="MobiDB-lite"/>
    </source>
</evidence>
<evidence type="ECO:0008006" key="4">
    <source>
        <dbReference type="Google" id="ProtNLM"/>
    </source>
</evidence>
<proteinExistence type="predicted"/>
<dbReference type="EMBL" id="OP491958">
    <property type="protein sequence ID" value="UZV39616.1"/>
    <property type="molecule type" value="Genomic_DNA"/>
</dbReference>
<organism evidence="2 3">
    <name type="scientific">Aeromonas phage APT65</name>
    <dbReference type="NCBI Taxonomy" id="2982914"/>
    <lineage>
        <taxon>Viruses</taxon>
        <taxon>Duplodnaviria</taxon>
        <taxon>Heunggongvirae</taxon>
        <taxon>Uroviricota</taxon>
        <taxon>Caudoviricetes</taxon>
        <taxon>Aquaneticvirus</taxon>
        <taxon>Aquaneticvirus ApT65</taxon>
    </lineage>
</organism>
<feature type="region of interest" description="Disordered" evidence="1">
    <location>
        <begin position="1"/>
        <end position="29"/>
    </location>
</feature>
<accession>A0A9E8K1W6</accession>
<reference evidence="2" key="1">
    <citation type="submission" date="2022-09" db="EMBL/GenBank/DDBJ databases">
        <authorList>
            <person name="Cebeci A."/>
            <person name="Ture M."/>
            <person name="Alemdag M."/>
            <person name="Altinok I."/>
        </authorList>
    </citation>
    <scope>NUCLEOTIDE SEQUENCE</scope>
</reference>
<sequence length="114" mass="12492">MEGRDNVSGKFLNGNPGGGRPKGSRNKMTQKMLDRIAARSEDGLSMEEILMDIAQDPNQPAELRLKAASKIADIVYPKASSVEVKVDEDSVMTKEQMDERLAQLIALTIKDSSN</sequence>
<evidence type="ECO:0000313" key="2">
    <source>
        <dbReference type="EMBL" id="UZV39616.1"/>
    </source>
</evidence>
<name>A0A9E8K1W6_9CAUD</name>
<keyword evidence="3" id="KW-1185">Reference proteome</keyword>
<gene>
    <name evidence="2" type="ORF">APT65_00001</name>
</gene>
<dbReference type="Proteomes" id="UP001163735">
    <property type="component" value="Segment"/>
</dbReference>
<evidence type="ECO:0000313" key="3">
    <source>
        <dbReference type="Proteomes" id="UP001163735"/>
    </source>
</evidence>
<protein>
    <recommendedName>
        <fullName evidence="4">DUF5681 domain-containing protein</fullName>
    </recommendedName>
</protein>